<organism evidence="1 2">
    <name type="scientific">Hungatella hathewayi</name>
    <dbReference type="NCBI Taxonomy" id="154046"/>
    <lineage>
        <taxon>Bacteria</taxon>
        <taxon>Bacillati</taxon>
        <taxon>Bacillota</taxon>
        <taxon>Clostridia</taxon>
        <taxon>Lachnospirales</taxon>
        <taxon>Lachnospiraceae</taxon>
        <taxon>Hungatella</taxon>
    </lineage>
</organism>
<sequence length="164" mass="18598">MKENDFNLDTTVREKKVFLKKIRIVFTAALFLTGVLSFLGLMMSAWGIKNRIWLQMGLADFVWNMVLTAVMILVFVSLVKIAADEQPFSRTLTWSIRMIGILLLTASFVIPRLEGYQSSGYEFLSRGSFVLIDAAIFIPGLLFVILGNIIMEGFSMQKEMDEIL</sequence>
<dbReference type="AlphaFoldDB" id="A0A413WXP7"/>
<name>A0A413WXP7_9FIRM</name>
<dbReference type="Proteomes" id="UP001055091">
    <property type="component" value="Unassembled WGS sequence"/>
</dbReference>
<dbReference type="EMBL" id="BQNJ01000002">
    <property type="protein sequence ID" value="GKH03178.1"/>
    <property type="molecule type" value="Genomic_DNA"/>
</dbReference>
<protein>
    <submittedName>
        <fullName evidence="1">Uncharacterized protein</fullName>
    </submittedName>
</protein>
<accession>A0A413WXP7</accession>
<evidence type="ECO:0000313" key="2">
    <source>
        <dbReference type="Proteomes" id="UP001055091"/>
    </source>
</evidence>
<evidence type="ECO:0000313" key="1">
    <source>
        <dbReference type="EMBL" id="GKH03178.1"/>
    </source>
</evidence>
<dbReference type="RefSeq" id="WP_118041245.1">
    <property type="nucleotide sequence ID" value="NZ_BQNJ01000002.1"/>
</dbReference>
<gene>
    <name evidence="1" type="ORF">CE91St55_51590</name>
</gene>
<proteinExistence type="predicted"/>
<reference evidence="1" key="1">
    <citation type="submission" date="2022-01" db="EMBL/GenBank/DDBJ databases">
        <title>Novel bile acid biosynthetic pathways are enriched in the microbiome of centenarians.</title>
        <authorList>
            <person name="Sato Y."/>
            <person name="Atarashi K."/>
            <person name="Plichta R.D."/>
            <person name="Arai Y."/>
            <person name="Sasajima S."/>
            <person name="Kearney M.S."/>
            <person name="Suda W."/>
            <person name="Takeshita K."/>
            <person name="Sasaki T."/>
            <person name="Okamoto S."/>
            <person name="Skelly N.A."/>
            <person name="Okamura Y."/>
            <person name="Vlamakis H."/>
            <person name="Li Y."/>
            <person name="Tanoue T."/>
            <person name="Takei H."/>
            <person name="Nittono H."/>
            <person name="Narushima S."/>
            <person name="Irie J."/>
            <person name="Itoh H."/>
            <person name="Moriya K."/>
            <person name="Sugiura Y."/>
            <person name="Suematsu M."/>
            <person name="Moritoki N."/>
            <person name="Shibata S."/>
            <person name="Littman R.D."/>
            <person name="Fischbach A.M."/>
            <person name="Uwamino Y."/>
            <person name="Inoue T."/>
            <person name="Honda A."/>
            <person name="Hattori M."/>
            <person name="Murai T."/>
            <person name="Xavier J.R."/>
            <person name="Hirose N."/>
            <person name="Honda K."/>
        </authorList>
    </citation>
    <scope>NUCLEOTIDE SEQUENCE</scope>
    <source>
        <strain evidence="1">CE91-St55</strain>
    </source>
</reference>
<comment type="caution">
    <text evidence="1">The sequence shown here is derived from an EMBL/GenBank/DDBJ whole genome shotgun (WGS) entry which is preliminary data.</text>
</comment>